<feature type="transmembrane region" description="Helical" evidence="7">
    <location>
        <begin position="146"/>
        <end position="168"/>
    </location>
</feature>
<organism evidence="8 9">
    <name type="scientific">Sunxiuqinia dokdonensis</name>
    <dbReference type="NCBI Taxonomy" id="1409788"/>
    <lineage>
        <taxon>Bacteria</taxon>
        <taxon>Pseudomonadati</taxon>
        <taxon>Bacteroidota</taxon>
        <taxon>Bacteroidia</taxon>
        <taxon>Marinilabiliales</taxon>
        <taxon>Prolixibacteraceae</taxon>
        <taxon>Sunxiuqinia</taxon>
    </lineage>
</organism>
<protein>
    <recommendedName>
        <fullName evidence="7">UPF0056 membrane protein</fullName>
    </recommendedName>
</protein>
<keyword evidence="6 7" id="KW-0472">Membrane</keyword>
<feature type="transmembrane region" description="Helical" evidence="7">
    <location>
        <begin position="41"/>
        <end position="63"/>
    </location>
</feature>
<evidence type="ECO:0000313" key="8">
    <source>
        <dbReference type="EMBL" id="KOH45414.1"/>
    </source>
</evidence>
<dbReference type="InterPro" id="IPR002771">
    <property type="entry name" value="Multi_antbiot-R_MarC"/>
</dbReference>
<dbReference type="EMBL" id="LGIA01000142">
    <property type="protein sequence ID" value="KOH45414.1"/>
    <property type="molecule type" value="Genomic_DNA"/>
</dbReference>
<evidence type="ECO:0000313" key="9">
    <source>
        <dbReference type="Proteomes" id="UP000036958"/>
    </source>
</evidence>
<reference evidence="9" key="1">
    <citation type="submission" date="2015-07" db="EMBL/GenBank/DDBJ databases">
        <title>Genome sequencing of Sunxiuqinia dokdonensis strain SK.</title>
        <authorList>
            <person name="Ahn S."/>
            <person name="Kim B.-C."/>
        </authorList>
    </citation>
    <scope>NUCLEOTIDE SEQUENCE [LARGE SCALE GENOMIC DNA]</scope>
    <source>
        <strain evidence="9">SK</strain>
    </source>
</reference>
<evidence type="ECO:0000256" key="3">
    <source>
        <dbReference type="ARBA" id="ARBA00022475"/>
    </source>
</evidence>
<dbReference type="PANTHER" id="PTHR33508">
    <property type="entry name" value="UPF0056 MEMBRANE PROTEIN YHCE"/>
    <property type="match status" value="1"/>
</dbReference>
<dbReference type="GO" id="GO:0005886">
    <property type="term" value="C:plasma membrane"/>
    <property type="evidence" value="ECO:0007669"/>
    <property type="project" value="UniProtKB-SubCell"/>
</dbReference>
<evidence type="ECO:0000256" key="7">
    <source>
        <dbReference type="RuleBase" id="RU362048"/>
    </source>
</evidence>
<dbReference type="Pfam" id="PF01914">
    <property type="entry name" value="MarC"/>
    <property type="match status" value="1"/>
</dbReference>
<gene>
    <name evidence="8" type="ORF">NC99_17900</name>
</gene>
<evidence type="ECO:0000256" key="1">
    <source>
        <dbReference type="ARBA" id="ARBA00004651"/>
    </source>
</evidence>
<comment type="caution">
    <text evidence="7">Lacks conserved residue(s) required for the propagation of feature annotation.</text>
</comment>
<dbReference type="OrthoDB" id="21094at2"/>
<dbReference type="NCBIfam" id="TIGR00427">
    <property type="entry name" value="NAAT family transporter"/>
    <property type="match status" value="1"/>
</dbReference>
<evidence type="ECO:0000256" key="5">
    <source>
        <dbReference type="ARBA" id="ARBA00022989"/>
    </source>
</evidence>
<dbReference type="PANTHER" id="PTHR33508:SF1">
    <property type="entry name" value="UPF0056 MEMBRANE PROTEIN YHCE"/>
    <property type="match status" value="1"/>
</dbReference>
<feature type="transmembrane region" description="Helical" evidence="7">
    <location>
        <begin position="180"/>
        <end position="202"/>
    </location>
</feature>
<evidence type="ECO:0000256" key="2">
    <source>
        <dbReference type="ARBA" id="ARBA00009784"/>
    </source>
</evidence>
<keyword evidence="4 7" id="KW-0812">Transmembrane</keyword>
<comment type="subcellular location">
    <subcellularLocation>
        <location evidence="1 7">Cell membrane</location>
        <topology evidence="1 7">Multi-pass membrane protein</topology>
    </subcellularLocation>
</comment>
<name>A0A0L8VAE1_9BACT</name>
<dbReference type="AlphaFoldDB" id="A0A0L8VAE1"/>
<dbReference type="Proteomes" id="UP000036958">
    <property type="component" value="Unassembled WGS sequence"/>
</dbReference>
<feature type="transmembrane region" description="Helical" evidence="7">
    <location>
        <begin position="6"/>
        <end position="29"/>
    </location>
</feature>
<accession>A0A0L8VAE1</accession>
<feature type="transmembrane region" description="Helical" evidence="7">
    <location>
        <begin position="118"/>
        <end position="140"/>
    </location>
</feature>
<proteinExistence type="inferred from homology"/>
<keyword evidence="3" id="KW-1003">Cell membrane</keyword>
<comment type="similarity">
    <text evidence="2 7">Belongs to the UPF0056 (MarC) family.</text>
</comment>
<keyword evidence="5 7" id="KW-1133">Transmembrane helix</keyword>
<dbReference type="RefSeq" id="WP_053182047.1">
    <property type="nucleotide sequence ID" value="NZ_LGIA01000142.1"/>
</dbReference>
<comment type="caution">
    <text evidence="8">The sequence shown here is derived from an EMBL/GenBank/DDBJ whole genome shotgun (WGS) entry which is preliminary data.</text>
</comment>
<evidence type="ECO:0000256" key="6">
    <source>
        <dbReference type="ARBA" id="ARBA00023136"/>
    </source>
</evidence>
<evidence type="ECO:0000256" key="4">
    <source>
        <dbReference type="ARBA" id="ARBA00022692"/>
    </source>
</evidence>
<keyword evidence="9" id="KW-1185">Reference proteome</keyword>
<sequence>MNWDYYLNFFAAMLAIVNPIGIWPVWSDLTNDAVSSIRHRIAFFLILSAVMILSVFLVSGKFLLQFFSINLQVFKIAGGILLLYTGIAMVQGSASQLTDRDEDGETNMSIAKQRFKKVFVPLGIPALAGPGSITTVVLFGTKASSAIDYVVLVGVIVVTFSVLFFVFLASPLLEKKVDSIVFTVFTRVFGIIVTAIAIQFMVEGLGEIFPNWLEGGSVLKEARDVSFITGFIW</sequence>